<feature type="compositionally biased region" description="Gly residues" evidence="6">
    <location>
        <begin position="120"/>
        <end position="132"/>
    </location>
</feature>
<evidence type="ECO:0000313" key="8">
    <source>
        <dbReference type="Proteomes" id="UP000886998"/>
    </source>
</evidence>
<dbReference type="GO" id="GO:0006508">
    <property type="term" value="P:proteolysis"/>
    <property type="evidence" value="ECO:0007669"/>
    <property type="project" value="InterPro"/>
</dbReference>
<dbReference type="GO" id="GO:0008241">
    <property type="term" value="F:peptidyl-dipeptidase activity"/>
    <property type="evidence" value="ECO:0007669"/>
    <property type="project" value="InterPro"/>
</dbReference>
<dbReference type="GO" id="GO:0016020">
    <property type="term" value="C:membrane"/>
    <property type="evidence" value="ECO:0007669"/>
    <property type="project" value="InterPro"/>
</dbReference>
<evidence type="ECO:0000256" key="5">
    <source>
        <dbReference type="PROSITE-ProRule" id="PRU01355"/>
    </source>
</evidence>
<dbReference type="AlphaFoldDB" id="A0A8X7BNZ6"/>
<dbReference type="Pfam" id="PF01401">
    <property type="entry name" value="Peptidase_M2"/>
    <property type="match status" value="1"/>
</dbReference>
<comment type="caution">
    <text evidence="7">The sequence shown here is derived from an EMBL/GenBank/DDBJ whole genome shotgun (WGS) entry which is preliminary data.</text>
</comment>
<gene>
    <name evidence="7" type="ORF">TNIN_309311</name>
</gene>
<keyword evidence="4" id="KW-0325">Glycoprotein</keyword>
<dbReference type="EMBL" id="BMAV01000799">
    <property type="protein sequence ID" value="GFY38340.1"/>
    <property type="molecule type" value="Genomic_DNA"/>
</dbReference>
<evidence type="ECO:0000256" key="1">
    <source>
        <dbReference type="ARBA" id="ARBA00008139"/>
    </source>
</evidence>
<evidence type="ECO:0000313" key="7">
    <source>
        <dbReference type="EMBL" id="GFY38340.1"/>
    </source>
</evidence>
<feature type="region of interest" description="Disordered" evidence="6">
    <location>
        <begin position="112"/>
        <end position="132"/>
    </location>
</feature>
<keyword evidence="2" id="KW-0732">Signal</keyword>
<evidence type="ECO:0000256" key="3">
    <source>
        <dbReference type="ARBA" id="ARBA00023157"/>
    </source>
</evidence>
<sequence>MGKTRCWKNALKVFSRKKIRKLDGNALLRYFNPLMQWLKKRNQKEKKGWKISDPMICPGEEDSDENTAATKISTSSLITRTRSSKTSTKASSGRTSPVSAAVSKIPLFTGITRPAEGVTPGTGGVTPGTGGVTPGTGAISPVTGATSPVPGTTVPARLIRPRVFDTELM</sequence>
<dbReference type="SUPFAM" id="SSF55486">
    <property type="entry name" value="Metalloproteases ('zincins'), catalytic domain"/>
    <property type="match status" value="1"/>
</dbReference>
<dbReference type="OrthoDB" id="6431990at2759"/>
<protein>
    <submittedName>
        <fullName evidence="7">Uncharacterized protein</fullName>
    </submittedName>
</protein>
<evidence type="ECO:0000256" key="6">
    <source>
        <dbReference type="SAM" id="MobiDB-lite"/>
    </source>
</evidence>
<reference evidence="7" key="1">
    <citation type="submission" date="2020-08" db="EMBL/GenBank/DDBJ databases">
        <title>Multicomponent nature underlies the extraordinary mechanical properties of spider dragline silk.</title>
        <authorList>
            <person name="Kono N."/>
            <person name="Nakamura H."/>
            <person name="Mori M."/>
            <person name="Yoshida Y."/>
            <person name="Ohtoshi R."/>
            <person name="Malay A.D."/>
            <person name="Moran D.A.P."/>
            <person name="Tomita M."/>
            <person name="Numata K."/>
            <person name="Arakawa K."/>
        </authorList>
    </citation>
    <scope>NUCLEOTIDE SEQUENCE</scope>
</reference>
<feature type="region of interest" description="Disordered" evidence="6">
    <location>
        <begin position="60"/>
        <end position="99"/>
    </location>
</feature>
<dbReference type="PROSITE" id="PS52011">
    <property type="entry name" value="PEPTIDASE_M2"/>
    <property type="match status" value="1"/>
</dbReference>
<comment type="caution">
    <text evidence="5">Lacks conserved residue(s) required for the propagation of feature annotation.</text>
</comment>
<comment type="similarity">
    <text evidence="1 5">Belongs to the peptidase M2 family.</text>
</comment>
<dbReference type="GO" id="GO:0008237">
    <property type="term" value="F:metallopeptidase activity"/>
    <property type="evidence" value="ECO:0007669"/>
    <property type="project" value="InterPro"/>
</dbReference>
<feature type="compositionally biased region" description="Low complexity" evidence="6">
    <location>
        <begin position="70"/>
        <end position="96"/>
    </location>
</feature>
<evidence type="ECO:0000256" key="4">
    <source>
        <dbReference type="ARBA" id="ARBA00023180"/>
    </source>
</evidence>
<organism evidence="7 8">
    <name type="scientific">Trichonephila inaurata madagascariensis</name>
    <dbReference type="NCBI Taxonomy" id="2747483"/>
    <lineage>
        <taxon>Eukaryota</taxon>
        <taxon>Metazoa</taxon>
        <taxon>Ecdysozoa</taxon>
        <taxon>Arthropoda</taxon>
        <taxon>Chelicerata</taxon>
        <taxon>Arachnida</taxon>
        <taxon>Araneae</taxon>
        <taxon>Araneomorphae</taxon>
        <taxon>Entelegynae</taxon>
        <taxon>Araneoidea</taxon>
        <taxon>Nephilidae</taxon>
        <taxon>Trichonephila</taxon>
        <taxon>Trichonephila inaurata</taxon>
    </lineage>
</organism>
<name>A0A8X7BNZ6_9ARAC</name>
<keyword evidence="8" id="KW-1185">Reference proteome</keyword>
<evidence type="ECO:0000256" key="2">
    <source>
        <dbReference type="ARBA" id="ARBA00022729"/>
    </source>
</evidence>
<accession>A0A8X7BNZ6</accession>
<keyword evidence="3" id="KW-1015">Disulfide bond</keyword>
<proteinExistence type="inferred from homology"/>
<dbReference type="Proteomes" id="UP000886998">
    <property type="component" value="Unassembled WGS sequence"/>
</dbReference>
<dbReference type="InterPro" id="IPR001548">
    <property type="entry name" value="Peptidase_M2"/>
</dbReference>